<evidence type="ECO:0000313" key="8">
    <source>
        <dbReference type="EMBL" id="OKL58382.1"/>
    </source>
</evidence>
<evidence type="ECO:0000259" key="7">
    <source>
        <dbReference type="PROSITE" id="PS50011"/>
    </source>
</evidence>
<keyword evidence="5" id="KW-0067">ATP-binding</keyword>
<dbReference type="GO" id="GO:0004674">
    <property type="term" value="F:protein serine/threonine kinase activity"/>
    <property type="evidence" value="ECO:0007669"/>
    <property type="project" value="UniProtKB-KW"/>
</dbReference>
<dbReference type="Proteomes" id="UP000214365">
    <property type="component" value="Unassembled WGS sequence"/>
</dbReference>
<feature type="domain" description="Protein kinase" evidence="7">
    <location>
        <begin position="1"/>
        <end position="137"/>
    </location>
</feature>
<keyword evidence="1" id="KW-0723">Serine/threonine-protein kinase</keyword>
<dbReference type="GO" id="GO:0005524">
    <property type="term" value="F:ATP binding"/>
    <property type="evidence" value="ECO:0007669"/>
    <property type="project" value="UniProtKB-KW"/>
</dbReference>
<dbReference type="PANTHER" id="PTHR24345">
    <property type="entry name" value="SERINE/THREONINE-PROTEIN KINASE PLK"/>
    <property type="match status" value="1"/>
</dbReference>
<feature type="compositionally biased region" description="Low complexity" evidence="6">
    <location>
        <begin position="302"/>
        <end position="315"/>
    </location>
</feature>
<dbReference type="OrthoDB" id="408964at2759"/>
<dbReference type="RefSeq" id="XP_020118503.1">
    <property type="nucleotide sequence ID" value="XM_020268764.1"/>
</dbReference>
<dbReference type="FunFam" id="1.10.510.10:FF:000652">
    <property type="entry name" value="Serine/threonine-protein kinase"/>
    <property type="match status" value="1"/>
</dbReference>
<feature type="compositionally biased region" description="Polar residues" evidence="6">
    <location>
        <begin position="323"/>
        <end position="342"/>
    </location>
</feature>
<dbReference type="Gene3D" id="1.10.510.10">
    <property type="entry name" value="Transferase(Phosphotransferase) domain 1"/>
    <property type="match status" value="1"/>
</dbReference>
<dbReference type="EMBL" id="LFMY01000009">
    <property type="protein sequence ID" value="OKL58382.1"/>
    <property type="molecule type" value="Genomic_DNA"/>
</dbReference>
<dbReference type="Gene3D" id="3.30.1120.30">
    <property type="entry name" value="POLO box domain"/>
    <property type="match status" value="1"/>
</dbReference>
<dbReference type="GO" id="GO:0005737">
    <property type="term" value="C:cytoplasm"/>
    <property type="evidence" value="ECO:0007669"/>
    <property type="project" value="TreeGrafter"/>
</dbReference>
<dbReference type="PROSITE" id="PS50011">
    <property type="entry name" value="PROTEIN_KINASE_DOM"/>
    <property type="match status" value="1"/>
</dbReference>
<sequence length="976" mass="108482">MGNLFLDRNMDIKVGDFGLAAMILSEKEAKRRQTLCGTPNYIAPEVIDRSKGGHNQKVDIWSLGVICFAMLSGFPPFQSKTQEEIYKKVKNLNYVWPKDSECSNYIPVEAKSLVSSCLNLDEEKRPLPDDIVEHEFFNMYPGCIPRSLDPSCKQMKPVWLKMEEPQGDRMIQGYGLDYESKYRGMITQIKDPRERYALSREAFYSECGVGRKRDGTPRKCSGKHSSKSVFSETSAETEKMLSPIIPLPADVVYQYPAYTDGDWSVPDNVAPSINEFNESTSSDDSSEKITQVESPKRTNGMSLARTQAALAAAQSRRIDSKPQSHAASLRQQALPIRQSSRNAGPMRAPTVTATHARRNLSTSHDNVPESPPKGLAQRPVRVPRGVAASYSASLRELDRIVAPPMPKSESVPDGLAMGKTRSQSRRQYEAAMDASVKPQFTNDEVRSTTPQMEEPRSKSSRPRVARAPGSEQPESRKEVPMEKKIYKTSQVPTAGDTQSHERQSSKSSTSSSKPRSTLGASPLIHPNEKFDLLPRSSAEDVVVDIKLMLRNMMPSSSRTYRSHSKRRPHPYVIKWVDYTNRYGIGYILDDGTVGCVFKGEHGQAASGIILRDGERHIRRKSRCLENRNVAQYAYSEVDQLVPRNGKPVEFYENTEQGPAEARGMKRILIQPDVFEVKMSSAGTGAMGIKVRTDIGADQAKSEAEKVKRVKLVDQFGKYMIGSLGRHGLDDSNNDDARESDACIKFYQRLGNVGVWGFGDGAFQFNFPDHTKLVISHGKSRGSSPWIDFYHLSPSAARYLATKGKMHPSGFDTRAVASDEGATFIAIASGSAEHGGDDRLRDVLQANCFIRKMKFIKEVLSTWIYYGRLGGRPSASSPTTTGSNVQPTEIFWDGPQERPSSGVGKYVWVTVGAQGGDGEYICMAPNTANNGVDVSERDPPPTASTQRRYDHHHQQQQQQQQTAGQKAMSNMRGLERE</sequence>
<dbReference type="Pfam" id="PF00069">
    <property type="entry name" value="Pkinase"/>
    <property type="match status" value="1"/>
</dbReference>
<gene>
    <name evidence="8" type="ORF">UA08_06072</name>
</gene>
<proteinExistence type="predicted"/>
<evidence type="ECO:0000256" key="4">
    <source>
        <dbReference type="ARBA" id="ARBA00022777"/>
    </source>
</evidence>
<dbReference type="GeneID" id="31005828"/>
<organism evidence="8 9">
    <name type="scientific">Talaromyces atroroseus</name>
    <dbReference type="NCBI Taxonomy" id="1441469"/>
    <lineage>
        <taxon>Eukaryota</taxon>
        <taxon>Fungi</taxon>
        <taxon>Dikarya</taxon>
        <taxon>Ascomycota</taxon>
        <taxon>Pezizomycotina</taxon>
        <taxon>Eurotiomycetes</taxon>
        <taxon>Eurotiomycetidae</taxon>
        <taxon>Eurotiales</taxon>
        <taxon>Trichocomaceae</taxon>
        <taxon>Talaromyces</taxon>
        <taxon>Talaromyces sect. Trachyspermi</taxon>
    </lineage>
</organism>
<dbReference type="GO" id="GO:0000776">
    <property type="term" value="C:kinetochore"/>
    <property type="evidence" value="ECO:0007669"/>
    <property type="project" value="TreeGrafter"/>
</dbReference>
<dbReference type="GO" id="GO:0000922">
    <property type="term" value="C:spindle pole"/>
    <property type="evidence" value="ECO:0007669"/>
    <property type="project" value="TreeGrafter"/>
</dbReference>
<feature type="compositionally biased region" description="Low complexity" evidence="6">
    <location>
        <begin position="505"/>
        <end position="516"/>
    </location>
</feature>
<dbReference type="GO" id="GO:0005634">
    <property type="term" value="C:nucleus"/>
    <property type="evidence" value="ECO:0007669"/>
    <property type="project" value="TreeGrafter"/>
</dbReference>
<evidence type="ECO:0000256" key="3">
    <source>
        <dbReference type="ARBA" id="ARBA00022741"/>
    </source>
</evidence>
<reference evidence="8 9" key="1">
    <citation type="submission" date="2015-06" db="EMBL/GenBank/DDBJ databases">
        <title>Talaromyces atroroseus IBT 11181 draft genome.</title>
        <authorList>
            <person name="Rasmussen K.B."/>
            <person name="Rasmussen S."/>
            <person name="Petersen B."/>
            <person name="Sicheritz-Ponten T."/>
            <person name="Mortensen U.H."/>
            <person name="Thrane U."/>
        </authorList>
    </citation>
    <scope>NUCLEOTIDE SEQUENCE [LARGE SCALE GENOMIC DNA]</scope>
    <source>
        <strain evidence="8 9">IBT 11181</strain>
    </source>
</reference>
<evidence type="ECO:0000256" key="2">
    <source>
        <dbReference type="ARBA" id="ARBA00022679"/>
    </source>
</evidence>
<keyword evidence="3" id="KW-0547">Nucleotide-binding</keyword>
<dbReference type="FunFam" id="3.30.1120.30:FF:000004">
    <property type="entry name" value="Serine/threonine-protein kinase"/>
    <property type="match status" value="1"/>
</dbReference>
<feature type="compositionally biased region" description="Polar residues" evidence="6">
    <location>
        <begin position="274"/>
        <end position="301"/>
    </location>
</feature>
<dbReference type="AlphaFoldDB" id="A0A225ABL6"/>
<dbReference type="CDD" id="cd13118">
    <property type="entry name" value="POLO_box_1"/>
    <property type="match status" value="1"/>
</dbReference>
<dbReference type="PANTHER" id="PTHR24345:SF0">
    <property type="entry name" value="CELL CYCLE SERINE_THREONINE-PROTEIN KINASE CDC5_MSD2"/>
    <property type="match status" value="1"/>
</dbReference>
<dbReference type="InterPro" id="IPR033701">
    <property type="entry name" value="POLO_box_1"/>
</dbReference>
<dbReference type="SMART" id="SM00220">
    <property type="entry name" value="S_TKc"/>
    <property type="match status" value="1"/>
</dbReference>
<accession>A0A225ABL6</accession>
<feature type="region of interest" description="Disordered" evidence="6">
    <location>
        <begin position="269"/>
        <end position="382"/>
    </location>
</feature>
<dbReference type="InterPro" id="IPR011009">
    <property type="entry name" value="Kinase-like_dom_sf"/>
</dbReference>
<dbReference type="GO" id="GO:0007052">
    <property type="term" value="P:mitotic spindle organization"/>
    <property type="evidence" value="ECO:0007669"/>
    <property type="project" value="TreeGrafter"/>
</dbReference>
<dbReference type="SUPFAM" id="SSF56112">
    <property type="entry name" value="Protein kinase-like (PK-like)"/>
    <property type="match status" value="1"/>
</dbReference>
<feature type="region of interest" description="Disordered" evidence="6">
    <location>
        <begin position="927"/>
        <end position="976"/>
    </location>
</feature>
<name>A0A225ABL6_TALAT</name>
<feature type="compositionally biased region" description="Polar residues" evidence="6">
    <location>
        <begin position="438"/>
        <end position="451"/>
    </location>
</feature>
<keyword evidence="2" id="KW-0808">Transferase</keyword>
<evidence type="ECO:0000256" key="1">
    <source>
        <dbReference type="ARBA" id="ARBA00022527"/>
    </source>
</evidence>
<dbReference type="InterPro" id="IPR000719">
    <property type="entry name" value="Prot_kinase_dom"/>
</dbReference>
<dbReference type="InterPro" id="IPR036947">
    <property type="entry name" value="POLO_box_dom_sf"/>
</dbReference>
<evidence type="ECO:0000256" key="6">
    <source>
        <dbReference type="SAM" id="MobiDB-lite"/>
    </source>
</evidence>
<feature type="compositionally biased region" description="Polar residues" evidence="6">
    <location>
        <begin position="487"/>
        <end position="496"/>
    </location>
</feature>
<dbReference type="STRING" id="1441469.A0A225ABL6"/>
<evidence type="ECO:0000256" key="5">
    <source>
        <dbReference type="ARBA" id="ARBA00022840"/>
    </source>
</evidence>
<feature type="region of interest" description="Disordered" evidence="6">
    <location>
        <begin position="399"/>
        <end position="531"/>
    </location>
</feature>
<keyword evidence="9" id="KW-1185">Reference proteome</keyword>
<protein>
    <recommendedName>
        <fullName evidence="7">Protein kinase domain-containing protein</fullName>
    </recommendedName>
</protein>
<evidence type="ECO:0000313" key="9">
    <source>
        <dbReference type="Proteomes" id="UP000214365"/>
    </source>
</evidence>
<keyword evidence="4" id="KW-0418">Kinase</keyword>
<dbReference type="SUPFAM" id="SSF82615">
    <property type="entry name" value="Polo-box domain"/>
    <property type="match status" value="2"/>
</dbReference>
<comment type="caution">
    <text evidence="8">The sequence shown here is derived from an EMBL/GenBank/DDBJ whole genome shotgun (WGS) entry which is preliminary data.</text>
</comment>
<feature type="compositionally biased region" description="Basic and acidic residues" evidence="6">
    <location>
        <begin position="473"/>
        <end position="485"/>
    </location>
</feature>
<dbReference type="GO" id="GO:0005816">
    <property type="term" value="C:spindle pole body"/>
    <property type="evidence" value="ECO:0007669"/>
    <property type="project" value="TreeGrafter"/>
</dbReference>